<evidence type="ECO:0008006" key="3">
    <source>
        <dbReference type="Google" id="ProtNLM"/>
    </source>
</evidence>
<proteinExistence type="predicted"/>
<dbReference type="EMBL" id="SZPU01000027">
    <property type="protein sequence ID" value="TKI69488.1"/>
    <property type="molecule type" value="Genomic_DNA"/>
</dbReference>
<keyword evidence="2" id="KW-1185">Reference proteome</keyword>
<dbReference type="Gene3D" id="2.180.10.10">
    <property type="entry name" value="RHS repeat-associated core"/>
    <property type="match status" value="1"/>
</dbReference>
<dbReference type="InterPro" id="IPR022385">
    <property type="entry name" value="Rhs_assc_core"/>
</dbReference>
<gene>
    <name evidence="1" type="ORF">FC756_09005</name>
</gene>
<protein>
    <recommendedName>
        <fullName evidence="3">RHS repeat-associated core domain-containing protein</fullName>
    </recommendedName>
</protein>
<evidence type="ECO:0000313" key="1">
    <source>
        <dbReference type="EMBL" id="TKI69488.1"/>
    </source>
</evidence>
<evidence type="ECO:0000313" key="2">
    <source>
        <dbReference type="Proteomes" id="UP000308744"/>
    </source>
</evidence>
<comment type="caution">
    <text evidence="1">The sequence shown here is derived from an EMBL/GenBank/DDBJ whole genome shotgun (WGS) entry which is preliminary data.</text>
</comment>
<reference evidence="1 2" key="1">
    <citation type="submission" date="2019-04" db="EMBL/GenBank/DDBJ databases">
        <title>Lysinibacillus genome sequencing.</title>
        <authorList>
            <person name="Dunlap C."/>
        </authorList>
    </citation>
    <scope>NUCLEOTIDE SEQUENCE [LARGE SCALE GENOMIC DNA]</scope>
    <source>
        <strain evidence="1 2">CCTCC AB 2010389</strain>
    </source>
</reference>
<organism evidence="1 2">
    <name type="scientific">Lysinibacillus mangiferihumi</name>
    <dbReference type="NCBI Taxonomy" id="1130819"/>
    <lineage>
        <taxon>Bacteria</taxon>
        <taxon>Bacillati</taxon>
        <taxon>Bacillota</taxon>
        <taxon>Bacilli</taxon>
        <taxon>Bacillales</taxon>
        <taxon>Bacillaceae</taxon>
        <taxon>Lysinibacillus</taxon>
    </lineage>
</organism>
<name>A0A4U2Z5N3_9BACI</name>
<dbReference type="Proteomes" id="UP000308744">
    <property type="component" value="Unassembled WGS sequence"/>
</dbReference>
<accession>A0A4U2Z5N3</accession>
<dbReference type="NCBIfam" id="TIGR03696">
    <property type="entry name" value="Rhs_assc_core"/>
    <property type="match status" value="1"/>
</dbReference>
<sequence length="60" mass="6982">MGLYYNRFRYYDPEQGNYTQVDAGGNLTHYGYVRDTNNNIDKFGLYSDLLDRGDGDMPCK</sequence>
<dbReference type="AlphaFoldDB" id="A0A4U2Z5N3"/>